<dbReference type="InterPro" id="IPR000847">
    <property type="entry name" value="LysR_HTH_N"/>
</dbReference>
<dbReference type="Pfam" id="PF00126">
    <property type="entry name" value="HTH_1"/>
    <property type="match status" value="1"/>
</dbReference>
<dbReference type="GO" id="GO:0003677">
    <property type="term" value="F:DNA binding"/>
    <property type="evidence" value="ECO:0007669"/>
    <property type="project" value="UniProtKB-KW"/>
</dbReference>
<reference evidence="6 7" key="1">
    <citation type="submission" date="2023-07" db="EMBL/GenBank/DDBJ databases">
        <title>Sequencing the genomes of 1000 actinobacteria strains.</title>
        <authorList>
            <person name="Klenk H.-P."/>
        </authorList>
    </citation>
    <scope>NUCLEOTIDE SEQUENCE [LARGE SCALE GENOMIC DNA]</scope>
    <source>
        <strain evidence="6 7">DSM 19515</strain>
    </source>
</reference>
<dbReference type="SUPFAM" id="SSF53850">
    <property type="entry name" value="Periplasmic binding protein-like II"/>
    <property type="match status" value="1"/>
</dbReference>
<dbReference type="EMBL" id="JAUSQL010000001">
    <property type="protein sequence ID" value="MDP9832769.1"/>
    <property type="molecule type" value="Genomic_DNA"/>
</dbReference>
<evidence type="ECO:0000256" key="4">
    <source>
        <dbReference type="ARBA" id="ARBA00023163"/>
    </source>
</evidence>
<dbReference type="Pfam" id="PF03466">
    <property type="entry name" value="LysR_substrate"/>
    <property type="match status" value="1"/>
</dbReference>
<protein>
    <submittedName>
        <fullName evidence="6">DNA-binding transcriptional LysR family regulator</fullName>
    </submittedName>
</protein>
<gene>
    <name evidence="6" type="ORF">J2S45_001448</name>
</gene>
<dbReference type="PANTHER" id="PTHR30346:SF0">
    <property type="entry name" value="HCA OPERON TRANSCRIPTIONAL ACTIVATOR HCAR"/>
    <property type="match status" value="1"/>
</dbReference>
<dbReference type="InterPro" id="IPR005119">
    <property type="entry name" value="LysR_subst-bd"/>
</dbReference>
<evidence type="ECO:0000256" key="3">
    <source>
        <dbReference type="ARBA" id="ARBA00023125"/>
    </source>
</evidence>
<keyword evidence="2" id="KW-0805">Transcription regulation</keyword>
<dbReference type="RefSeq" id="WP_296930430.1">
    <property type="nucleotide sequence ID" value="NZ_JAUSQL010000001.1"/>
</dbReference>
<keyword evidence="3 6" id="KW-0238">DNA-binding</keyword>
<dbReference type="PRINTS" id="PR00039">
    <property type="entry name" value="HTHLYSR"/>
</dbReference>
<dbReference type="Gene3D" id="3.40.190.10">
    <property type="entry name" value="Periplasmic binding protein-like II"/>
    <property type="match status" value="2"/>
</dbReference>
<evidence type="ECO:0000256" key="2">
    <source>
        <dbReference type="ARBA" id="ARBA00023015"/>
    </source>
</evidence>
<keyword evidence="4" id="KW-0804">Transcription</keyword>
<feature type="domain" description="HTH lysR-type" evidence="5">
    <location>
        <begin position="1"/>
        <end position="60"/>
    </location>
</feature>
<keyword evidence="7" id="KW-1185">Reference proteome</keyword>
<evidence type="ECO:0000259" key="5">
    <source>
        <dbReference type="PROSITE" id="PS50931"/>
    </source>
</evidence>
<dbReference type="InterPro" id="IPR036390">
    <property type="entry name" value="WH_DNA-bd_sf"/>
</dbReference>
<evidence type="ECO:0000313" key="6">
    <source>
        <dbReference type="EMBL" id="MDP9832769.1"/>
    </source>
</evidence>
<name>A0ABT9PK56_9ACTO</name>
<dbReference type="PANTHER" id="PTHR30346">
    <property type="entry name" value="TRANSCRIPTIONAL DUAL REGULATOR HCAR-RELATED"/>
    <property type="match status" value="1"/>
</dbReference>
<dbReference type="Proteomes" id="UP001230145">
    <property type="component" value="Unassembled WGS sequence"/>
</dbReference>
<dbReference type="SUPFAM" id="SSF46785">
    <property type="entry name" value="Winged helix' DNA-binding domain"/>
    <property type="match status" value="1"/>
</dbReference>
<proteinExistence type="inferred from homology"/>
<accession>A0ABT9PK56</accession>
<evidence type="ECO:0000313" key="7">
    <source>
        <dbReference type="Proteomes" id="UP001230145"/>
    </source>
</evidence>
<dbReference type="Gene3D" id="1.10.10.10">
    <property type="entry name" value="Winged helix-like DNA-binding domain superfamily/Winged helix DNA-binding domain"/>
    <property type="match status" value="1"/>
</dbReference>
<comment type="similarity">
    <text evidence="1">Belongs to the LysR transcriptional regulatory family.</text>
</comment>
<dbReference type="PROSITE" id="PS50931">
    <property type="entry name" value="HTH_LYSR"/>
    <property type="match status" value="1"/>
</dbReference>
<evidence type="ECO:0000256" key="1">
    <source>
        <dbReference type="ARBA" id="ARBA00009437"/>
    </source>
</evidence>
<dbReference type="InterPro" id="IPR036388">
    <property type="entry name" value="WH-like_DNA-bd_sf"/>
</dbReference>
<organism evidence="6 7">
    <name type="scientific">Trueperella abortisuis</name>
    <dbReference type="NCBI Taxonomy" id="445930"/>
    <lineage>
        <taxon>Bacteria</taxon>
        <taxon>Bacillati</taxon>
        <taxon>Actinomycetota</taxon>
        <taxon>Actinomycetes</taxon>
        <taxon>Actinomycetales</taxon>
        <taxon>Actinomycetaceae</taxon>
        <taxon>Trueperella</taxon>
    </lineage>
</organism>
<sequence>MKYTLNQLRTFTVLAQTQHFGKAADILGVSQPTVSNDVRNLERALGVVLFERSRAGSRLTAAGKALLDQAELVLREAEKLADLASSQVAAETVRFGVSPSMVNRLAPAVLAALDRDARTGGPSVSVELREVETGGLEKLLMRDEADVVVGHFVEAPPGARVATIGHDAIWVVSAQGRYRTDTPVEIASLRDRKLLIWPRENSPRYYDYLVGLLHGSGIDPEVSHAGLRVSGAYSYLLTTGEAYALVPEDYALEIPQSLSAGPISPIAQIPLHVAWHQPASPGVEYLLHMIVKVRKNQTRKKHTRKRRPR</sequence>
<comment type="caution">
    <text evidence="6">The sequence shown here is derived from an EMBL/GenBank/DDBJ whole genome shotgun (WGS) entry which is preliminary data.</text>
</comment>